<dbReference type="GO" id="GO:0061631">
    <property type="term" value="F:ubiquitin conjugating enzyme activity"/>
    <property type="evidence" value="ECO:0007669"/>
    <property type="project" value="TreeGrafter"/>
</dbReference>
<keyword evidence="2" id="KW-0833">Ubl conjugation pathway</keyword>
<evidence type="ECO:0000259" key="3">
    <source>
        <dbReference type="PROSITE" id="PS50127"/>
    </source>
</evidence>
<evidence type="ECO:0000313" key="5">
    <source>
        <dbReference type="Proteomes" id="UP000327013"/>
    </source>
</evidence>
<reference evidence="4 5" key="1">
    <citation type="submission" date="2019-06" db="EMBL/GenBank/DDBJ databases">
        <title>A chromosomal-level reference genome of Carpinus fangiana (Coryloideae, Betulaceae).</title>
        <authorList>
            <person name="Yang X."/>
            <person name="Wang Z."/>
            <person name="Zhang L."/>
            <person name="Hao G."/>
            <person name="Liu J."/>
            <person name="Yang Y."/>
        </authorList>
    </citation>
    <scope>NUCLEOTIDE SEQUENCE [LARGE SCALE GENOMIC DNA]</scope>
    <source>
        <strain evidence="4">Cfa_2016G</strain>
        <tissue evidence="4">Leaf</tissue>
    </source>
</reference>
<proteinExistence type="predicted"/>
<dbReference type="InterPro" id="IPR057735">
    <property type="entry name" value="UBE2O-like_tSH3-B"/>
</dbReference>
<dbReference type="SMART" id="SM00212">
    <property type="entry name" value="UBCc"/>
    <property type="match status" value="1"/>
</dbReference>
<name>A0A5N6KVF1_9ROSI</name>
<keyword evidence="1" id="KW-0808">Transferase</keyword>
<organism evidence="4 5">
    <name type="scientific">Carpinus fangiana</name>
    <dbReference type="NCBI Taxonomy" id="176857"/>
    <lineage>
        <taxon>Eukaryota</taxon>
        <taxon>Viridiplantae</taxon>
        <taxon>Streptophyta</taxon>
        <taxon>Embryophyta</taxon>
        <taxon>Tracheophyta</taxon>
        <taxon>Spermatophyta</taxon>
        <taxon>Magnoliopsida</taxon>
        <taxon>eudicotyledons</taxon>
        <taxon>Gunneridae</taxon>
        <taxon>Pentapetalae</taxon>
        <taxon>rosids</taxon>
        <taxon>fabids</taxon>
        <taxon>Fagales</taxon>
        <taxon>Betulaceae</taxon>
        <taxon>Carpinus</taxon>
    </lineage>
</organism>
<dbReference type="InterPro" id="IPR000608">
    <property type="entry name" value="UBC"/>
</dbReference>
<feature type="domain" description="UBC core" evidence="3">
    <location>
        <begin position="506"/>
        <end position="669"/>
    </location>
</feature>
<evidence type="ECO:0000313" key="4">
    <source>
        <dbReference type="EMBL" id="KAB8349407.1"/>
    </source>
</evidence>
<dbReference type="OrthoDB" id="47801at2759"/>
<sequence length="790" mass="87787">MSTNLFMLTCPVLCSRYLSIPRQHRYRRRKSASATIPCMSAVDTHQTDVASLYPNGLTCHASIPQRAFRAFLRSGIPPRHTALVSRIQSAESPSSGLVPESELKILDRDILIGDIVKRDPRHTMSGTVIGMEIEVYLSTAARWTGDRLPPVLDSTELVGPISARDIAWPPHVEVSDIVIYHSWVGRVADCWQDVTIRLANGSVVVPENEDDIIPLHSDLACEVGDSVTTKKSNLRRGRWIFGSYDPNIEPQGVVLKVETTSIAVDWLGSDVDPSGSGLVGVPNSEIGQDILQSGDLHLYDPQLLSCENQPQQHIINLGIDGAVQVRLGATTPVRDISVPFECTHVIHTTGWDQDGQDHMNEDADSGPLEHAMAAILGPRLGNMSTRWMDENDEPIDDTEDWEDEDVHMENGQPINEEITHYSNDRELPQANETKSLIEGESDVEPQNEDSSLLDHVSLVGSTFSYANMLSKIDTNERPEPMMILEGTPPVDHHFSQSISEQNPTAKLLRRVQHEVQMLQSGLPEGVFVRSWEQAINLFRVMFIGPVDTPYEYVPIVIDLYLHDLWPNEPPKTFFHSWTDGTAPINPNLYEDGKICLSLLGTWPGEEQNQGWTPKSTLLQLVVSILGLVLVKEPYFNEAGFEVRAGSVEARIPSALYSERTYFRSRSFIKHAMGRPIHGFEEVIDLLYRPSDQGPNLLIRAIWSAVAVLHRSQGASSINLQKAIGRIVSRGALMPLRREIKALIELMADNLQSCLTQFLEDGHIPQGGPGGTFDELASFTESKFSHTATQA</sequence>
<evidence type="ECO:0000256" key="2">
    <source>
        <dbReference type="ARBA" id="ARBA00022786"/>
    </source>
</evidence>
<dbReference type="Pfam" id="PF23046">
    <property type="entry name" value="tSH3-B_UBE2O"/>
    <property type="match status" value="1"/>
</dbReference>
<dbReference type="PANTHER" id="PTHR46116:SF15">
    <property type="entry name" value="(E3-INDEPENDENT) E2 UBIQUITIN-CONJUGATING ENZYME"/>
    <property type="match status" value="1"/>
</dbReference>
<dbReference type="Gene3D" id="3.10.110.10">
    <property type="entry name" value="Ubiquitin Conjugating Enzyme"/>
    <property type="match status" value="1"/>
</dbReference>
<gene>
    <name evidence="4" type="ORF">FH972_023434</name>
</gene>
<comment type="caution">
    <text evidence="4">The sequence shown here is derived from an EMBL/GenBank/DDBJ whole genome shotgun (WGS) entry which is preliminary data.</text>
</comment>
<dbReference type="PANTHER" id="PTHR46116">
    <property type="entry name" value="(E3-INDEPENDENT) E2 UBIQUITIN-CONJUGATING ENZYME"/>
    <property type="match status" value="1"/>
</dbReference>
<dbReference type="SUPFAM" id="SSF54495">
    <property type="entry name" value="UBC-like"/>
    <property type="match status" value="1"/>
</dbReference>
<dbReference type="AlphaFoldDB" id="A0A5N6KVF1"/>
<protein>
    <recommendedName>
        <fullName evidence="3">UBC core domain-containing protein</fullName>
    </recommendedName>
</protein>
<dbReference type="PROSITE" id="PS50127">
    <property type="entry name" value="UBC_2"/>
    <property type="match status" value="1"/>
</dbReference>
<dbReference type="CDD" id="cd23837">
    <property type="entry name" value="UBCc_UBE2O"/>
    <property type="match status" value="1"/>
</dbReference>
<dbReference type="InterPro" id="IPR016135">
    <property type="entry name" value="UBQ-conjugating_enzyme/RWD"/>
</dbReference>
<dbReference type="EMBL" id="VIBQ01000014">
    <property type="protein sequence ID" value="KAB8349407.1"/>
    <property type="molecule type" value="Genomic_DNA"/>
</dbReference>
<accession>A0A5N6KVF1</accession>
<evidence type="ECO:0000256" key="1">
    <source>
        <dbReference type="ARBA" id="ARBA00022679"/>
    </source>
</evidence>
<dbReference type="Pfam" id="PF00179">
    <property type="entry name" value="UQ_con"/>
    <property type="match status" value="1"/>
</dbReference>
<dbReference type="Proteomes" id="UP000327013">
    <property type="component" value="Unassembled WGS sequence"/>
</dbReference>
<keyword evidence="5" id="KW-1185">Reference proteome</keyword>